<feature type="repeat" description="TPR" evidence="10">
    <location>
        <begin position="422"/>
        <end position="455"/>
    </location>
</feature>
<dbReference type="OMA" id="QWRGDIE"/>
<dbReference type="GO" id="GO:0005741">
    <property type="term" value="C:mitochondrial outer membrane"/>
    <property type="evidence" value="ECO:0007669"/>
    <property type="project" value="UniProtKB-SubCell"/>
</dbReference>
<feature type="region of interest" description="Disordered" evidence="12">
    <location>
        <begin position="40"/>
        <end position="75"/>
    </location>
</feature>
<evidence type="ECO:0000313" key="14">
    <source>
        <dbReference type="EMBL" id="TIB78879.1"/>
    </source>
</evidence>
<feature type="coiled-coil region" evidence="11">
    <location>
        <begin position="148"/>
        <end position="210"/>
    </location>
</feature>
<dbReference type="Pfam" id="PF00515">
    <property type="entry name" value="TPR_1"/>
    <property type="match status" value="2"/>
</dbReference>
<evidence type="ECO:0000256" key="7">
    <source>
        <dbReference type="ARBA" id="ARBA00023128"/>
    </source>
</evidence>
<dbReference type="AlphaFoldDB" id="A0A4T0SYH7"/>
<evidence type="ECO:0000313" key="16">
    <source>
        <dbReference type="Proteomes" id="UP000305647"/>
    </source>
</evidence>
<dbReference type="Proteomes" id="UP000305647">
    <property type="component" value="Unassembled WGS sequence"/>
</dbReference>
<evidence type="ECO:0000256" key="11">
    <source>
        <dbReference type="SAM" id="Coils"/>
    </source>
</evidence>
<dbReference type="GO" id="GO:0045039">
    <property type="term" value="P:protein insertion into mitochondrial inner membrane"/>
    <property type="evidence" value="ECO:0007669"/>
    <property type="project" value="TreeGrafter"/>
</dbReference>
<comment type="caution">
    <text evidence="15">The sequence shown here is derived from an EMBL/GenBank/DDBJ whole genome shotgun (WGS) entry which is preliminary data.</text>
</comment>
<keyword evidence="6" id="KW-1133">Transmembrane helix</keyword>
<evidence type="ECO:0000256" key="1">
    <source>
        <dbReference type="ARBA" id="ARBA00004572"/>
    </source>
</evidence>
<evidence type="ECO:0000313" key="17">
    <source>
        <dbReference type="Proteomes" id="UP000310685"/>
    </source>
</evidence>
<evidence type="ECO:0000256" key="10">
    <source>
        <dbReference type="PROSITE-ProRule" id="PRU00339"/>
    </source>
</evidence>
<evidence type="ECO:0000256" key="3">
    <source>
        <dbReference type="ARBA" id="ARBA00022737"/>
    </source>
</evidence>
<dbReference type="PROSITE" id="PS50005">
    <property type="entry name" value="TPR"/>
    <property type="match status" value="5"/>
</dbReference>
<evidence type="ECO:0000313" key="15">
    <source>
        <dbReference type="EMBL" id="TIC28438.1"/>
    </source>
</evidence>
<evidence type="ECO:0000256" key="9">
    <source>
        <dbReference type="ARBA" id="ARBA00038030"/>
    </source>
</evidence>
<dbReference type="Gene3D" id="1.25.40.10">
    <property type="entry name" value="Tetratricopeptide repeat domain"/>
    <property type="match status" value="2"/>
</dbReference>
<proteinExistence type="inferred from homology"/>
<evidence type="ECO:0000256" key="2">
    <source>
        <dbReference type="ARBA" id="ARBA00022692"/>
    </source>
</evidence>
<keyword evidence="3" id="KW-0677">Repeat</keyword>
<keyword evidence="2" id="KW-0812">Transmembrane</keyword>
<evidence type="ECO:0000259" key="13">
    <source>
        <dbReference type="Pfam" id="PF23914"/>
    </source>
</evidence>
<reference evidence="16 17" key="1">
    <citation type="submission" date="2019-03" db="EMBL/GenBank/DDBJ databases">
        <title>Sequencing 25 genomes of Wallemia mellicola.</title>
        <authorList>
            <person name="Gostincar C."/>
        </authorList>
    </citation>
    <scope>NUCLEOTIDE SEQUENCE [LARGE SCALE GENOMIC DNA]</scope>
    <source>
        <strain evidence="14 17">EXF-6152</strain>
        <strain evidence="15 16">EXF-8738</strain>
    </source>
</reference>
<dbReference type="InterPro" id="IPR019734">
    <property type="entry name" value="TPR_rpt"/>
</dbReference>
<evidence type="ECO:0000256" key="6">
    <source>
        <dbReference type="ARBA" id="ARBA00022989"/>
    </source>
</evidence>
<protein>
    <recommendedName>
        <fullName evidence="13">Cytochrome c-type biogenesis protein H TPR domain-containing protein</fullName>
    </recommendedName>
</protein>
<evidence type="ECO:0000256" key="12">
    <source>
        <dbReference type="SAM" id="MobiDB-lite"/>
    </source>
</evidence>
<dbReference type="PANTHER" id="PTHR46208:SF1">
    <property type="entry name" value="MITOCHONDRIAL IMPORT RECEPTOR SUBUNIT TOM70"/>
    <property type="match status" value="1"/>
</dbReference>
<sequence>MSSSTSKIADWASKNKNLIIAATAVTVVGGAAATYYYQSSTGVSTTSEKKKKSKSKNRKKKSANNGPSPANEPLLEELSLEDRNKVAQDYKSKGNKLYQQHEWIEAANSYSKAIESATKPEAVFYSNRAACYNNLGRYEETVNDCNEALKLDSEYVKALNRRAQAQEQLGKLTEALNDFTAATIIDQFRNESASKSVERVLKKVAEAKAKLILQSRGEKLPQISFIQAYLNAFRERTPTAIPDDSPAGDLDLKEAFNASEAKDFKLSRTKVEESLSKGLSSTQLEAEALNLRGTFYFLLNNPVKAIADLEKSVELWPEFSQSWVKAASVYMELANPQAAFKAFDTAIEKNPVDADAFYHRGQVYFILSDFNKAIENYEKSVEIDDSFPLAQIQLAVAQYKNGNIAKAMVIFRSSIKKFPAKSDVYTYYGELLMDQGKFEEAVEKFDKAIELDGDKYPVNVLPKINKALAIFQWKQDFAGAESLVREAVASDPENDVAIGTLAQLCLQQGKIDEAIEAFEKSAQVSRTEPELVNAITYENATRAQAHFIKNHPSAAAKLGPLAQSMGA</sequence>
<dbReference type="EMBL" id="SPRC01000023">
    <property type="protein sequence ID" value="TIB78879.1"/>
    <property type="molecule type" value="Genomic_DNA"/>
</dbReference>
<organism evidence="15 16">
    <name type="scientific">Wallemia mellicola</name>
    <dbReference type="NCBI Taxonomy" id="1708541"/>
    <lineage>
        <taxon>Eukaryota</taxon>
        <taxon>Fungi</taxon>
        <taxon>Dikarya</taxon>
        <taxon>Basidiomycota</taxon>
        <taxon>Wallemiomycotina</taxon>
        <taxon>Wallemiomycetes</taxon>
        <taxon>Wallemiales</taxon>
        <taxon>Wallemiaceae</taxon>
        <taxon>Wallemia</taxon>
    </lineage>
</organism>
<dbReference type="GO" id="GO:0008320">
    <property type="term" value="F:protein transmembrane transporter activity"/>
    <property type="evidence" value="ECO:0007669"/>
    <property type="project" value="TreeGrafter"/>
</dbReference>
<gene>
    <name evidence="15" type="ORF">E3Q10_03195</name>
    <name evidence="14" type="ORF">E3Q22_02433</name>
</gene>
<keyword evidence="5 10" id="KW-0802">TPR repeat</keyword>
<dbReference type="Pfam" id="PF23914">
    <property type="entry name" value="TPR_CcmH_CycH"/>
    <property type="match status" value="1"/>
</dbReference>
<evidence type="ECO:0000256" key="8">
    <source>
        <dbReference type="ARBA" id="ARBA00023136"/>
    </source>
</evidence>
<feature type="repeat" description="TPR" evidence="10">
    <location>
        <begin position="122"/>
        <end position="155"/>
    </location>
</feature>
<feature type="repeat" description="TPR" evidence="10">
    <location>
        <begin position="286"/>
        <end position="319"/>
    </location>
</feature>
<feature type="compositionally biased region" description="Basic residues" evidence="12">
    <location>
        <begin position="49"/>
        <end position="62"/>
    </location>
</feature>
<comment type="similarity">
    <text evidence="9">Belongs to the Tom70 family.</text>
</comment>
<dbReference type="InterPro" id="IPR056413">
    <property type="entry name" value="TPR_CcmH_CycH"/>
</dbReference>
<dbReference type="InterPro" id="IPR011990">
    <property type="entry name" value="TPR-like_helical_dom_sf"/>
</dbReference>
<evidence type="ECO:0000256" key="4">
    <source>
        <dbReference type="ARBA" id="ARBA00022787"/>
    </source>
</evidence>
<keyword evidence="8" id="KW-0472">Membrane</keyword>
<feature type="domain" description="Cytochrome c-type biogenesis protein H TPR" evidence="13">
    <location>
        <begin position="404"/>
        <end position="523"/>
    </location>
</feature>
<keyword evidence="4" id="KW-1000">Mitochondrion outer membrane</keyword>
<comment type="subcellular location">
    <subcellularLocation>
        <location evidence="1">Mitochondrion outer membrane</location>
        <topology evidence="1">Single-pass membrane protein</topology>
    </subcellularLocation>
</comment>
<keyword evidence="11" id="KW-0175">Coiled coil</keyword>
<dbReference type="PROSITE" id="PS50293">
    <property type="entry name" value="TPR_REGION"/>
    <property type="match status" value="2"/>
</dbReference>
<dbReference type="SMART" id="SM00028">
    <property type="entry name" value="TPR"/>
    <property type="match status" value="9"/>
</dbReference>
<dbReference type="GO" id="GO:0030150">
    <property type="term" value="P:protein import into mitochondrial matrix"/>
    <property type="evidence" value="ECO:0007669"/>
    <property type="project" value="TreeGrafter"/>
</dbReference>
<evidence type="ECO:0000256" key="5">
    <source>
        <dbReference type="ARBA" id="ARBA00022803"/>
    </source>
</evidence>
<dbReference type="Proteomes" id="UP000310685">
    <property type="component" value="Unassembled WGS sequence"/>
</dbReference>
<dbReference type="EMBL" id="SPRO01000040">
    <property type="protein sequence ID" value="TIC28438.1"/>
    <property type="molecule type" value="Genomic_DNA"/>
</dbReference>
<name>A0A4T0SYH7_9BASI</name>
<feature type="repeat" description="TPR" evidence="10">
    <location>
        <begin position="320"/>
        <end position="353"/>
    </location>
</feature>
<dbReference type="PANTHER" id="PTHR46208">
    <property type="entry name" value="MITOCHONDRIAL IMPORT RECEPTOR SUBUNIT TOM70"/>
    <property type="match status" value="1"/>
</dbReference>
<keyword evidence="7" id="KW-0496">Mitochondrion</keyword>
<accession>A0A4T0SYH7</accession>
<feature type="repeat" description="TPR" evidence="10">
    <location>
        <begin position="354"/>
        <end position="387"/>
    </location>
</feature>
<dbReference type="SUPFAM" id="SSF48452">
    <property type="entry name" value="TPR-like"/>
    <property type="match status" value="3"/>
</dbReference>
<dbReference type="GO" id="GO:0030943">
    <property type="term" value="F:mitochondrion targeting sequence binding"/>
    <property type="evidence" value="ECO:0007669"/>
    <property type="project" value="TreeGrafter"/>
</dbReference>